<keyword evidence="7" id="KW-0406">Ion transport</keyword>
<dbReference type="Pfam" id="PF01794">
    <property type="entry name" value="Ferric_reduct"/>
    <property type="match status" value="1"/>
</dbReference>
<evidence type="ECO:0000256" key="1">
    <source>
        <dbReference type="ARBA" id="ARBA00004141"/>
    </source>
</evidence>
<dbReference type="InterPro" id="IPR013130">
    <property type="entry name" value="Fe3_Rdtase_TM_dom"/>
</dbReference>
<feature type="domain" description="FAD-binding FR-type" evidence="12">
    <location>
        <begin position="495"/>
        <end position="621"/>
    </location>
</feature>
<dbReference type="GO" id="GO:0006826">
    <property type="term" value="P:iron ion transport"/>
    <property type="evidence" value="ECO:0007669"/>
    <property type="project" value="TreeGrafter"/>
</dbReference>
<dbReference type="OrthoDB" id="17725at2759"/>
<evidence type="ECO:0000256" key="7">
    <source>
        <dbReference type="ARBA" id="ARBA00023065"/>
    </source>
</evidence>
<feature type="transmembrane region" description="Helical" evidence="11">
    <location>
        <begin position="463"/>
        <end position="481"/>
    </location>
</feature>
<keyword evidence="8 11" id="KW-0472">Membrane</keyword>
<evidence type="ECO:0000256" key="8">
    <source>
        <dbReference type="ARBA" id="ARBA00023136"/>
    </source>
</evidence>
<proteinExistence type="inferred from homology"/>
<reference evidence="13 14" key="1">
    <citation type="journal article" date="2013" name="Nat. Commun.">
        <title>The evolution and pathogenic mechanisms of the rice sheath blight pathogen.</title>
        <authorList>
            <person name="Zheng A."/>
            <person name="Lin R."/>
            <person name="Xu L."/>
            <person name="Qin P."/>
            <person name="Tang C."/>
            <person name="Ai P."/>
            <person name="Zhang D."/>
            <person name="Liu Y."/>
            <person name="Sun Z."/>
            <person name="Feng H."/>
            <person name="Wang Y."/>
            <person name="Chen Y."/>
            <person name="Liang X."/>
            <person name="Fu R."/>
            <person name="Li Q."/>
            <person name="Zhang J."/>
            <person name="Yu X."/>
            <person name="Xie Z."/>
            <person name="Ding L."/>
            <person name="Guan P."/>
            <person name="Tang J."/>
            <person name="Liang Y."/>
            <person name="Wang S."/>
            <person name="Deng Q."/>
            <person name="Li S."/>
            <person name="Zhu J."/>
            <person name="Wang L."/>
            <person name="Liu H."/>
            <person name="Li P."/>
        </authorList>
    </citation>
    <scope>NUCLEOTIDE SEQUENCE [LARGE SCALE GENOMIC DNA]</scope>
    <source>
        <strain evidence="14">AG-1 IA</strain>
    </source>
</reference>
<dbReference type="HOGENOM" id="CLU_017408_1_1_1"/>
<keyword evidence="4 11" id="KW-0812">Transmembrane</keyword>
<dbReference type="GO" id="GO:0015677">
    <property type="term" value="P:copper ion import"/>
    <property type="evidence" value="ECO:0007669"/>
    <property type="project" value="TreeGrafter"/>
</dbReference>
<dbReference type="InterPro" id="IPR017927">
    <property type="entry name" value="FAD-bd_FR_type"/>
</dbReference>
<dbReference type="AlphaFoldDB" id="L8WKP1"/>
<name>L8WKP1_THACA</name>
<dbReference type="GO" id="GO:0005886">
    <property type="term" value="C:plasma membrane"/>
    <property type="evidence" value="ECO:0007669"/>
    <property type="project" value="TreeGrafter"/>
</dbReference>
<dbReference type="CDD" id="cd06186">
    <property type="entry name" value="NOX_Duox_like_FAD_NADP"/>
    <property type="match status" value="1"/>
</dbReference>
<evidence type="ECO:0000256" key="4">
    <source>
        <dbReference type="ARBA" id="ARBA00022692"/>
    </source>
</evidence>
<feature type="transmembrane region" description="Helical" evidence="11">
    <location>
        <begin position="155"/>
        <end position="175"/>
    </location>
</feature>
<organism evidence="13 14">
    <name type="scientific">Thanatephorus cucumeris (strain AG1-IA)</name>
    <name type="common">Rice sheath blight fungus</name>
    <name type="synonym">Rhizoctonia solani</name>
    <dbReference type="NCBI Taxonomy" id="983506"/>
    <lineage>
        <taxon>Eukaryota</taxon>
        <taxon>Fungi</taxon>
        <taxon>Dikarya</taxon>
        <taxon>Basidiomycota</taxon>
        <taxon>Agaricomycotina</taxon>
        <taxon>Agaricomycetes</taxon>
        <taxon>Cantharellales</taxon>
        <taxon>Ceratobasidiaceae</taxon>
        <taxon>Rhizoctonia</taxon>
        <taxon>Rhizoctonia solani AG-1</taxon>
    </lineage>
</organism>
<dbReference type="InterPro" id="IPR051410">
    <property type="entry name" value="Ferric/Cupric_Reductase"/>
</dbReference>
<accession>L8WKP1</accession>
<dbReference type="PANTHER" id="PTHR32361">
    <property type="entry name" value="FERRIC/CUPRIC REDUCTASE TRANSMEMBRANE COMPONENT"/>
    <property type="match status" value="1"/>
</dbReference>
<keyword evidence="9" id="KW-0325">Glycoprotein</keyword>
<evidence type="ECO:0000259" key="12">
    <source>
        <dbReference type="PROSITE" id="PS51384"/>
    </source>
</evidence>
<comment type="similarity">
    <text evidence="2">Belongs to the ferric reductase (FRE) family.</text>
</comment>
<evidence type="ECO:0000256" key="5">
    <source>
        <dbReference type="ARBA" id="ARBA00022989"/>
    </source>
</evidence>
<evidence type="ECO:0000256" key="3">
    <source>
        <dbReference type="ARBA" id="ARBA00022448"/>
    </source>
</evidence>
<dbReference type="PROSITE" id="PS51384">
    <property type="entry name" value="FAD_FR"/>
    <property type="match status" value="1"/>
</dbReference>
<feature type="region of interest" description="Disordered" evidence="10">
    <location>
        <begin position="214"/>
        <end position="247"/>
    </location>
</feature>
<gene>
    <name evidence="13" type="ORF">AG1IA_08600</name>
</gene>
<evidence type="ECO:0000256" key="2">
    <source>
        <dbReference type="ARBA" id="ARBA00006278"/>
    </source>
</evidence>
<keyword evidence="14" id="KW-1185">Reference proteome</keyword>
<keyword evidence="6" id="KW-0560">Oxidoreductase</keyword>
<evidence type="ECO:0000256" key="11">
    <source>
        <dbReference type="SAM" id="Phobius"/>
    </source>
</evidence>
<keyword evidence="5 11" id="KW-1133">Transmembrane helix</keyword>
<dbReference type="PANTHER" id="PTHR32361:SF9">
    <property type="entry name" value="FERRIC REDUCTASE TRANSMEMBRANE COMPONENT 3-RELATED"/>
    <property type="match status" value="1"/>
</dbReference>
<dbReference type="Proteomes" id="UP000011668">
    <property type="component" value="Unassembled WGS sequence"/>
</dbReference>
<dbReference type="InterPro" id="IPR039261">
    <property type="entry name" value="FNR_nucleotide-bd"/>
</dbReference>
<dbReference type="EMBL" id="AFRT01002693">
    <property type="protein sequence ID" value="ELU37373.1"/>
    <property type="molecule type" value="Genomic_DNA"/>
</dbReference>
<evidence type="ECO:0000313" key="14">
    <source>
        <dbReference type="Proteomes" id="UP000011668"/>
    </source>
</evidence>
<feature type="transmembrane region" description="Helical" evidence="11">
    <location>
        <begin position="431"/>
        <end position="451"/>
    </location>
</feature>
<feature type="transmembrane region" description="Helical" evidence="11">
    <location>
        <begin position="315"/>
        <end position="335"/>
    </location>
</feature>
<evidence type="ECO:0000256" key="6">
    <source>
        <dbReference type="ARBA" id="ARBA00023002"/>
    </source>
</evidence>
<evidence type="ECO:0000313" key="13">
    <source>
        <dbReference type="EMBL" id="ELU37373.1"/>
    </source>
</evidence>
<dbReference type="STRING" id="983506.L8WKP1"/>
<evidence type="ECO:0000256" key="9">
    <source>
        <dbReference type="ARBA" id="ARBA00023180"/>
    </source>
</evidence>
<dbReference type="GO" id="GO:0000293">
    <property type="term" value="F:ferric-chelate reductase activity"/>
    <property type="evidence" value="ECO:0007669"/>
    <property type="project" value="TreeGrafter"/>
</dbReference>
<dbReference type="InterPro" id="IPR013121">
    <property type="entry name" value="Fe_red_NAD-bd_6"/>
</dbReference>
<dbReference type="GO" id="GO:0006879">
    <property type="term" value="P:intracellular iron ion homeostasis"/>
    <property type="evidence" value="ECO:0007669"/>
    <property type="project" value="TreeGrafter"/>
</dbReference>
<comment type="subcellular location">
    <subcellularLocation>
        <location evidence="1">Membrane</location>
        <topology evidence="1">Multi-pass membrane protein</topology>
    </subcellularLocation>
</comment>
<comment type="caution">
    <text evidence="13">The sequence shown here is derived from an EMBL/GenBank/DDBJ whole genome shotgun (WGS) entry which is preliminary data.</text>
</comment>
<dbReference type="SUPFAM" id="SSF52343">
    <property type="entry name" value="Ferredoxin reductase-like, C-terminal NADP-linked domain"/>
    <property type="match status" value="1"/>
</dbReference>
<dbReference type="Pfam" id="PF08030">
    <property type="entry name" value="NAD_binding_6"/>
    <property type="match status" value="1"/>
</dbReference>
<evidence type="ECO:0000256" key="10">
    <source>
        <dbReference type="SAM" id="MobiDB-lite"/>
    </source>
</evidence>
<sequence length="793" mass="85639">MRQEASPVRLKMKPTPSSWSLIKHSHVATHFGTRVSEARKCCMRSRDMLYDRQGIQRYPPMCGTTQPDDVIWKWGSHACGPQFPVSRIRLATKKPVAAAIRVSVRIAGLPHSSSPLSTFASIPCLVTRFPPAQFAKMAGAPAAAAPSAPLSNDDIGFYTDILILFVLLFFTITALPRLFARLSHRTAWRDGWIILRGSSSSNKFASTNSSEFSVTRKPTYSSNGGLSRSNTQGGLSRSNTKVGLSRSNTKGAFTTESETYESTYVQHSSFNVNVVPHLRAARGVQGHEPTRVPSYHSMLHPVSKLVSARYAGYSFGQYIVLFGYAALITVAMFLFGNPVTNIKRAGFVCISQIPVVFALGTKNSLVGSLVGMGYEKVSGKEIESGCMLIRYWLVELYPPMGCFIPRTKLTLELVVKWTKSGVLPLAAKNQFWGWMAFGGLVFCAILSLPAIRRSSYTIFWHSHWIGLVIMLFAVCACLHVPECIPYCVAAGAIYGLDQLTRIVKSHWVTATITPVPEMKCTQISIPNLTRGWRAGQHVRVRILSAGMGPLGWAEARLLQIASVSNSSGQGDGLTLLAKRAGDWTGKLYTLSQGTPSSEKGLGVGRNVSMIIEGPYGGPGPCIFAAFTASVIVTGGSGVTFATSAVEELIAQAEEGNAKTRSIDLVWVVQEHKNAAPLVPVFAALLARASTVHTLSLKVQIHYTRASSTAPPNVAQLVGSDLISFVAGRPDITQVVSEVVRRTAVGGTAGGVVVGVCGPLPLVEDVYKAERAVGGEMRKAAGGVEVHEEWVEFY</sequence>
<protein>
    <submittedName>
        <fullName evidence="13">Putative iron reductase</fullName>
    </submittedName>
</protein>
<keyword evidence="3" id="KW-0813">Transport</keyword>
<dbReference type="Gene3D" id="3.40.50.80">
    <property type="entry name" value="Nucleotide-binding domain of ferredoxin-NADP reductase (FNR) module"/>
    <property type="match status" value="1"/>
</dbReference>